<dbReference type="STRING" id="1148.gene:10500200"/>
<dbReference type="KEGG" id="syn:slr0790"/>
<sequence length="116" mass="13030">MGLLRRSSYLSSDQRPSQLGSHAGIPAVRLRVKALGVKMGVPFFKIPDLVKRHNIQVFSSNYCLYGDLSHRIMTSLQLFSPVVEIYSIDEAFLELTPNQSNTNYGEEIQLCLNPSD</sequence>
<accession>Q55931</accession>
<dbReference type="PIR" id="S77004">
    <property type="entry name" value="S77004"/>
</dbReference>
<dbReference type="Gene3D" id="3.30.70.270">
    <property type="match status" value="1"/>
</dbReference>
<dbReference type="IntAct" id="Q55931">
    <property type="interactions" value="1"/>
</dbReference>
<feature type="domain" description="UmuC" evidence="2">
    <location>
        <begin position="15"/>
        <end position="96"/>
    </location>
</feature>
<evidence type="ECO:0000313" key="4">
    <source>
        <dbReference type="Proteomes" id="UP000001425"/>
    </source>
</evidence>
<dbReference type="AlphaFoldDB" id="Q55931"/>
<dbReference type="GO" id="GO:0006281">
    <property type="term" value="P:DNA repair"/>
    <property type="evidence" value="ECO:0007669"/>
    <property type="project" value="InterPro"/>
</dbReference>
<dbReference type="InterPro" id="IPR001126">
    <property type="entry name" value="UmuC"/>
</dbReference>
<dbReference type="InterPro" id="IPR043502">
    <property type="entry name" value="DNA/RNA_pol_sf"/>
</dbReference>
<reference evidence="3 4" key="2">
    <citation type="journal article" date="1996" name="DNA Res.">
        <title>Sequence analysis of the genome of the unicellular cyanobacterium Synechocystis sp. strain PCC6803. II. Sequence determination of the entire genome and assignment of potential protein-coding regions.</title>
        <authorList>
            <person name="Kaneko T."/>
            <person name="Sato S."/>
            <person name="Kotani H."/>
            <person name="Tanaka A."/>
            <person name="Asamizu E."/>
            <person name="Nakamura Y."/>
            <person name="Miyajima N."/>
            <person name="Hirosawa M."/>
            <person name="Sugiura M."/>
            <person name="Sasamoto S."/>
            <person name="Kimura T."/>
            <person name="Hosouchi T."/>
            <person name="Matsuno A."/>
            <person name="Muraki A."/>
            <person name="Nakazaki N."/>
            <person name="Naruo K."/>
            <person name="Okumura S."/>
            <person name="Shimpo S."/>
            <person name="Takeuchi C."/>
            <person name="Wada T."/>
            <person name="Watanabe A."/>
            <person name="Yamada M."/>
            <person name="Yasuda M."/>
            <person name="Tabata S."/>
        </authorList>
    </citation>
    <scope>NUCLEOTIDE SEQUENCE [LARGE SCALE GENOMIC DNA]</scope>
    <source>
        <strain evidence="4">ATCC 27184 / PCC 6803 / Kazusa</strain>
    </source>
</reference>
<reference evidence="3 4" key="1">
    <citation type="journal article" date="1995" name="DNA Res.">
        <title>Sequence analysis of the genome of the unicellular cyanobacterium Synechocystis sp. strain PCC6803. I. Sequence features in the 1 Mb region from map positions 64% to 92% of the genome.</title>
        <authorList>
            <person name="Kaneko T."/>
            <person name="Tanaka A."/>
            <person name="Sato S."/>
            <person name="Kotani H."/>
            <person name="Sazuka T."/>
            <person name="Miyajima N."/>
            <person name="Sugiura M."/>
            <person name="Tabata S."/>
        </authorList>
    </citation>
    <scope>NUCLEOTIDE SEQUENCE [LARGE SCALE GENOMIC DNA]</scope>
    <source>
        <strain evidence="4">ATCC 27184 / PCC 6803 / Kazusa</strain>
    </source>
</reference>
<evidence type="ECO:0000256" key="1">
    <source>
        <dbReference type="ARBA" id="ARBA00010945"/>
    </source>
</evidence>
<dbReference type="Proteomes" id="UP000001425">
    <property type="component" value="Chromosome"/>
</dbReference>
<dbReference type="EnsemblBacteria" id="BAA10696">
    <property type="protein sequence ID" value="BAA10696"/>
    <property type="gene ID" value="BAA10696"/>
</dbReference>
<dbReference type="InterPro" id="IPR043128">
    <property type="entry name" value="Rev_trsase/Diguanyl_cyclase"/>
</dbReference>
<dbReference type="Pfam" id="PF00817">
    <property type="entry name" value="IMS"/>
    <property type="match status" value="1"/>
</dbReference>
<name>Q55931_SYNY3</name>
<evidence type="ECO:0000259" key="2">
    <source>
        <dbReference type="PROSITE" id="PS50173"/>
    </source>
</evidence>
<proteinExistence type="inferred from homology"/>
<gene>
    <name evidence="3" type="primary">umuC</name>
</gene>
<comment type="similarity">
    <text evidence="1">Belongs to the DNA polymerase type-Y family.</text>
</comment>
<dbReference type="EMBL" id="BA000022">
    <property type="protein sequence ID" value="BAA10696.1"/>
    <property type="molecule type" value="Genomic_DNA"/>
</dbReference>
<dbReference type="PROSITE" id="PS50173">
    <property type="entry name" value="UMUC"/>
    <property type="match status" value="1"/>
</dbReference>
<dbReference type="PaxDb" id="1148-1001815"/>
<evidence type="ECO:0000313" key="3">
    <source>
        <dbReference type="EMBL" id="BAA10696.1"/>
    </source>
</evidence>
<keyword evidence="4" id="KW-1185">Reference proteome</keyword>
<dbReference type="eggNOG" id="COG0389">
    <property type="taxonomic scope" value="Bacteria"/>
</dbReference>
<protein>
    <submittedName>
        <fullName evidence="3">UmuC protein</fullName>
    </submittedName>
</protein>
<dbReference type="Gene3D" id="3.40.1170.60">
    <property type="match status" value="1"/>
</dbReference>
<organism evidence="3 4">
    <name type="scientific">Synechocystis sp. (strain ATCC 27184 / PCC 6803 / Kazusa)</name>
    <dbReference type="NCBI Taxonomy" id="1111708"/>
    <lineage>
        <taxon>Bacteria</taxon>
        <taxon>Bacillati</taxon>
        <taxon>Cyanobacteriota</taxon>
        <taxon>Cyanophyceae</taxon>
        <taxon>Synechococcales</taxon>
        <taxon>Merismopediaceae</taxon>
        <taxon>Synechocystis</taxon>
    </lineage>
</organism>
<dbReference type="InParanoid" id="Q55931"/>
<dbReference type="SUPFAM" id="SSF56672">
    <property type="entry name" value="DNA/RNA polymerases"/>
    <property type="match status" value="1"/>
</dbReference>